<comment type="caution">
    <text evidence="7">The sequence shown here is derived from an EMBL/GenBank/DDBJ whole genome shotgun (WGS) entry which is preliminary data.</text>
</comment>
<dbReference type="SMART" id="SM00829">
    <property type="entry name" value="PKS_ER"/>
    <property type="match status" value="1"/>
</dbReference>
<dbReference type="InterPro" id="IPR013149">
    <property type="entry name" value="ADH-like_C"/>
</dbReference>
<dbReference type="PANTHER" id="PTHR43350:SF17">
    <property type="entry name" value="NAD-DEPENDENT ALCOHOL DEHYDROGENASE"/>
    <property type="match status" value="1"/>
</dbReference>
<dbReference type="SUPFAM" id="SSF50129">
    <property type="entry name" value="GroES-like"/>
    <property type="match status" value="1"/>
</dbReference>
<dbReference type="EMBL" id="JACCBN010000001">
    <property type="protein sequence ID" value="NYD37163.1"/>
    <property type="molecule type" value="Genomic_DNA"/>
</dbReference>
<evidence type="ECO:0000256" key="3">
    <source>
        <dbReference type="ARBA" id="ARBA00022723"/>
    </source>
</evidence>
<evidence type="ECO:0000256" key="4">
    <source>
        <dbReference type="ARBA" id="ARBA00022833"/>
    </source>
</evidence>
<evidence type="ECO:0000256" key="5">
    <source>
        <dbReference type="ARBA" id="ARBA00023002"/>
    </source>
</evidence>
<dbReference type="InterPro" id="IPR013154">
    <property type="entry name" value="ADH-like_N"/>
</dbReference>
<accession>A0A7Y9J6F0</accession>
<keyword evidence="3" id="KW-0479">Metal-binding</keyword>
<keyword evidence="8" id="KW-1185">Reference proteome</keyword>
<keyword evidence="5 7" id="KW-0560">Oxidoreductase</keyword>
<dbReference type="RefSeq" id="WP_179794746.1">
    <property type="nucleotide sequence ID" value="NZ_BAABHP010000014.1"/>
</dbReference>
<evidence type="ECO:0000259" key="6">
    <source>
        <dbReference type="SMART" id="SM00829"/>
    </source>
</evidence>
<proteinExistence type="inferred from homology"/>
<dbReference type="GO" id="GO:0046872">
    <property type="term" value="F:metal ion binding"/>
    <property type="evidence" value="ECO:0007669"/>
    <property type="project" value="UniProtKB-KW"/>
</dbReference>
<dbReference type="Pfam" id="PF00107">
    <property type="entry name" value="ADH_zinc_N"/>
    <property type="match status" value="1"/>
</dbReference>
<dbReference type="Pfam" id="PF08240">
    <property type="entry name" value="ADH_N"/>
    <property type="match status" value="1"/>
</dbReference>
<comment type="cofactor">
    <cofactor evidence="1">
        <name>Zn(2+)</name>
        <dbReference type="ChEBI" id="CHEBI:29105"/>
    </cofactor>
</comment>
<dbReference type="Proteomes" id="UP000535890">
    <property type="component" value="Unassembled WGS sequence"/>
</dbReference>
<evidence type="ECO:0000313" key="8">
    <source>
        <dbReference type="Proteomes" id="UP000535890"/>
    </source>
</evidence>
<dbReference type="AlphaFoldDB" id="A0A7Y9J6F0"/>
<evidence type="ECO:0000313" key="7">
    <source>
        <dbReference type="EMBL" id="NYD37163.1"/>
    </source>
</evidence>
<keyword evidence="4" id="KW-0862">Zinc</keyword>
<dbReference type="InterPro" id="IPR036291">
    <property type="entry name" value="NAD(P)-bd_dom_sf"/>
</dbReference>
<feature type="domain" description="Enoyl reductase (ER)" evidence="6">
    <location>
        <begin position="10"/>
        <end position="348"/>
    </location>
</feature>
<dbReference type="SUPFAM" id="SSF51735">
    <property type="entry name" value="NAD(P)-binding Rossmann-fold domains"/>
    <property type="match status" value="1"/>
</dbReference>
<comment type="similarity">
    <text evidence="2">Belongs to the zinc-containing alcohol dehydrogenase family.</text>
</comment>
<organism evidence="7 8">
    <name type="scientific">Actinomycetospora corticicola</name>
    <dbReference type="NCBI Taxonomy" id="663602"/>
    <lineage>
        <taxon>Bacteria</taxon>
        <taxon>Bacillati</taxon>
        <taxon>Actinomycetota</taxon>
        <taxon>Actinomycetes</taxon>
        <taxon>Pseudonocardiales</taxon>
        <taxon>Pseudonocardiaceae</taxon>
        <taxon>Actinomycetospora</taxon>
    </lineage>
</organism>
<reference evidence="7 8" key="1">
    <citation type="submission" date="2020-07" db="EMBL/GenBank/DDBJ databases">
        <title>Sequencing the genomes of 1000 actinobacteria strains.</title>
        <authorList>
            <person name="Klenk H.-P."/>
        </authorList>
    </citation>
    <scope>NUCLEOTIDE SEQUENCE [LARGE SCALE GENOMIC DNA]</scope>
    <source>
        <strain evidence="7 8">DSM 45772</strain>
    </source>
</reference>
<gene>
    <name evidence="7" type="ORF">BJ983_003265</name>
</gene>
<dbReference type="InterPro" id="IPR011032">
    <property type="entry name" value="GroES-like_sf"/>
</dbReference>
<protein>
    <submittedName>
        <fullName evidence="7">Alcohol dehydrogenase</fullName>
        <ecNumber evidence="7">1.1.1.1</ecNumber>
    </submittedName>
</protein>
<dbReference type="GO" id="GO:0004022">
    <property type="term" value="F:alcohol dehydrogenase (NAD+) activity"/>
    <property type="evidence" value="ECO:0007669"/>
    <property type="project" value="UniProtKB-EC"/>
</dbReference>
<dbReference type="InterPro" id="IPR020843">
    <property type="entry name" value="ER"/>
</dbReference>
<evidence type="ECO:0000256" key="2">
    <source>
        <dbReference type="ARBA" id="ARBA00008072"/>
    </source>
</evidence>
<dbReference type="PANTHER" id="PTHR43350">
    <property type="entry name" value="NAD-DEPENDENT ALCOHOL DEHYDROGENASE"/>
    <property type="match status" value="1"/>
</dbReference>
<evidence type="ECO:0000256" key="1">
    <source>
        <dbReference type="ARBA" id="ARBA00001947"/>
    </source>
</evidence>
<name>A0A7Y9J6F0_9PSEU</name>
<sequence>MRAWMLDEPGAALRLADVPEPDLRPDGVLLEVLAVHVPAYTDVVTQAGPRGGVPTPLVMGVGGIGRVLAVGEDVFGFGVGDVVAHVGLLGSDDVVAPEEFLTGWTGIGGRGERTPTIAAMQDRWRDGTFAERTLARASALIRLPGATGAPHEALLGWFAIAAEALDRADLRAGHEVAVLGATGQLGTAGAHLALAAGASRVVAVGRNVDLLERLVGVDPRVQAVPLVDRAGTTAAIGEVDVVLDALGPVPSAEPTLAGLDAVRPGGAMVLVGGVREDLVIPYGLLMRRRLRLIGSWMSRRETLLRVWRQAAAGVLDLASLPVSTVGLDDPTGALDLAARAGGAGFVVLVPDGTASRAS</sequence>
<dbReference type="EC" id="1.1.1.1" evidence="7"/>
<dbReference type="Gene3D" id="3.90.180.10">
    <property type="entry name" value="Medium-chain alcohol dehydrogenases, catalytic domain"/>
    <property type="match status" value="1"/>
</dbReference>